<gene>
    <name evidence="1" type="ORF">M5598_29145</name>
</gene>
<keyword evidence="1" id="KW-0614">Plasmid</keyword>
<dbReference type="InterPro" id="IPR041211">
    <property type="entry name" value="RLIG1"/>
</dbReference>
<dbReference type="Pfam" id="PF17720">
    <property type="entry name" value="RLIG1"/>
    <property type="match status" value="1"/>
</dbReference>
<geneLocation type="plasmid" evidence="1 2">
    <name>pVP-16-VB00198-1</name>
</geneLocation>
<evidence type="ECO:0000313" key="1">
    <source>
        <dbReference type="EMBL" id="UYV30056.1"/>
    </source>
</evidence>
<dbReference type="EMBL" id="CP097357">
    <property type="protein sequence ID" value="UYV30056.1"/>
    <property type="molecule type" value="Genomic_DNA"/>
</dbReference>
<name>A0AA46Z4U5_VIBPH</name>
<proteinExistence type="predicted"/>
<dbReference type="Proteomes" id="UP001163036">
    <property type="component" value="Plasmid pVP-16-VB00198-1"/>
</dbReference>
<dbReference type="AlphaFoldDB" id="A0AA46Z4U5"/>
<dbReference type="GO" id="GO:0000302">
    <property type="term" value="P:response to reactive oxygen species"/>
    <property type="evidence" value="ECO:0007669"/>
    <property type="project" value="InterPro"/>
</dbReference>
<organism evidence="1 2">
    <name type="scientific">Vibrio parahaemolyticus</name>
    <dbReference type="NCBI Taxonomy" id="670"/>
    <lineage>
        <taxon>Bacteria</taxon>
        <taxon>Pseudomonadati</taxon>
        <taxon>Pseudomonadota</taxon>
        <taxon>Gammaproteobacteria</taxon>
        <taxon>Vibrionales</taxon>
        <taxon>Vibrionaceae</taxon>
        <taxon>Vibrio</taxon>
    </lineage>
</organism>
<sequence length="220" mass="25526">MKKIKALFVIDRNVNMATRDVEPTSQWVIDDNSIATIKYDGTPALIKDGVLYKRWNRKIQKKYLRFWKADKQGFVPSLDMFVDVPNGAIQIEEKPAPISLHFPYWVPVDFNDKADKKFASAFELLAVKEDGTYELIGEGIQGNVYELEGNKLVRHGSEVVKIQDYTFDGLKKFFSTLNAEGIVWHHPKDGRMVKLRRSHFNFEWREDVRDDKEARASFVP</sequence>
<accession>A0AA46Z4U5</accession>
<reference evidence="1" key="1">
    <citation type="submission" date="2022-05" db="EMBL/GenBank/DDBJ databases">
        <title>Megaplasmid of Vibrio parahaemolyticus.</title>
        <authorList>
            <person name="Strauch E."/>
            <person name="Borowiak M."/>
        </authorList>
    </citation>
    <scope>NUCLEOTIDE SEQUENCE</scope>
    <source>
        <strain evidence="1">16-VB00198</strain>
        <plasmid evidence="1">pVP-16-VB00198-1</plasmid>
    </source>
</reference>
<dbReference type="RefSeq" id="WP_053313923.1">
    <property type="nucleotide sequence ID" value="NZ_CP062152.1"/>
</dbReference>
<dbReference type="GO" id="GO:0003972">
    <property type="term" value="F:RNA ligase (ATP) activity"/>
    <property type="evidence" value="ECO:0007669"/>
    <property type="project" value="InterPro"/>
</dbReference>
<evidence type="ECO:0000313" key="2">
    <source>
        <dbReference type="Proteomes" id="UP001163036"/>
    </source>
</evidence>
<protein>
    <submittedName>
        <fullName evidence="1">DUF5565 family protein</fullName>
    </submittedName>
</protein>